<dbReference type="SUPFAM" id="SSF47473">
    <property type="entry name" value="EF-hand"/>
    <property type="match status" value="1"/>
</dbReference>
<dbReference type="InterPro" id="IPR002048">
    <property type="entry name" value="EF_hand_dom"/>
</dbReference>
<dbReference type="FunFam" id="1.10.238.10:FF:000178">
    <property type="entry name" value="Calmodulin-2 A"/>
    <property type="match status" value="1"/>
</dbReference>
<keyword evidence="5" id="KW-0418">Kinase</keyword>
<keyword evidence="4 8" id="KW-0547">Nucleotide-binding</keyword>
<gene>
    <name evidence="11" type="ORF">HXX76_002034</name>
</gene>
<dbReference type="PROSITE" id="PS00107">
    <property type="entry name" value="PROTEIN_KINASE_ATP"/>
    <property type="match status" value="1"/>
</dbReference>
<feature type="domain" description="Protein kinase" evidence="9">
    <location>
        <begin position="46"/>
        <end position="300"/>
    </location>
</feature>
<evidence type="ECO:0000259" key="9">
    <source>
        <dbReference type="PROSITE" id="PS50011"/>
    </source>
</evidence>
<evidence type="ECO:0000259" key="10">
    <source>
        <dbReference type="PROSITE" id="PS50222"/>
    </source>
</evidence>
<reference evidence="11" key="1">
    <citation type="journal article" date="2020" name="bioRxiv">
        <title>Comparative genomics of Chlamydomonas.</title>
        <authorList>
            <person name="Craig R.J."/>
            <person name="Hasan A.R."/>
            <person name="Ness R.W."/>
            <person name="Keightley P.D."/>
        </authorList>
    </citation>
    <scope>NUCLEOTIDE SEQUENCE</scope>
    <source>
        <strain evidence="11">SAG 7.73</strain>
    </source>
</reference>
<dbReference type="GO" id="GO:0005524">
    <property type="term" value="F:ATP binding"/>
    <property type="evidence" value="ECO:0007669"/>
    <property type="project" value="UniProtKB-UniRule"/>
</dbReference>
<dbReference type="InterPro" id="IPR000719">
    <property type="entry name" value="Prot_kinase_dom"/>
</dbReference>
<dbReference type="InterPro" id="IPR018247">
    <property type="entry name" value="EF_Hand_1_Ca_BS"/>
</dbReference>
<dbReference type="Gene3D" id="1.10.510.10">
    <property type="entry name" value="Transferase(Phosphotransferase) domain 1"/>
    <property type="match status" value="1"/>
</dbReference>
<dbReference type="Gene3D" id="1.10.238.10">
    <property type="entry name" value="EF-hand"/>
    <property type="match status" value="1"/>
</dbReference>
<dbReference type="OrthoDB" id="40902at2759"/>
<dbReference type="Pfam" id="PF13499">
    <property type="entry name" value="EF-hand_7"/>
    <property type="match status" value="2"/>
</dbReference>
<dbReference type="PROSITE" id="PS50011">
    <property type="entry name" value="PROTEIN_KINASE_DOM"/>
    <property type="match status" value="1"/>
</dbReference>
<evidence type="ECO:0000256" key="1">
    <source>
        <dbReference type="ARBA" id="ARBA00022527"/>
    </source>
</evidence>
<feature type="domain" description="EF-hand" evidence="10">
    <location>
        <begin position="344"/>
        <end position="379"/>
    </location>
</feature>
<evidence type="ECO:0000256" key="6">
    <source>
        <dbReference type="ARBA" id="ARBA00022837"/>
    </source>
</evidence>
<evidence type="ECO:0000256" key="2">
    <source>
        <dbReference type="ARBA" id="ARBA00022679"/>
    </source>
</evidence>
<keyword evidence="6" id="KW-0106">Calcium</keyword>
<dbReference type="PANTHER" id="PTHR24349">
    <property type="entry name" value="SERINE/THREONINE-PROTEIN KINASE"/>
    <property type="match status" value="1"/>
</dbReference>
<feature type="binding site" evidence="8">
    <location>
        <position position="79"/>
    </location>
    <ligand>
        <name>ATP</name>
        <dbReference type="ChEBI" id="CHEBI:30616"/>
    </ligand>
</feature>
<dbReference type="Proteomes" id="UP000650467">
    <property type="component" value="Unassembled WGS sequence"/>
</dbReference>
<keyword evidence="12" id="KW-1185">Reference proteome</keyword>
<evidence type="ECO:0000313" key="11">
    <source>
        <dbReference type="EMBL" id="KAG2443686.1"/>
    </source>
</evidence>
<feature type="domain" description="EF-hand" evidence="10">
    <location>
        <begin position="450"/>
        <end position="481"/>
    </location>
</feature>
<dbReference type="SMART" id="SM00220">
    <property type="entry name" value="S_TKc"/>
    <property type="match status" value="1"/>
</dbReference>
<dbReference type="GO" id="GO:0004674">
    <property type="term" value="F:protein serine/threonine kinase activity"/>
    <property type="evidence" value="ECO:0007669"/>
    <property type="project" value="UniProtKB-KW"/>
</dbReference>
<feature type="domain" description="EF-hand" evidence="10">
    <location>
        <begin position="380"/>
        <end position="415"/>
    </location>
</feature>
<accession>A0A835WAA3</accession>
<evidence type="ECO:0000313" key="12">
    <source>
        <dbReference type="Proteomes" id="UP000650467"/>
    </source>
</evidence>
<dbReference type="CDD" id="cd05117">
    <property type="entry name" value="STKc_CAMK"/>
    <property type="match status" value="1"/>
</dbReference>
<dbReference type="InterPro" id="IPR050205">
    <property type="entry name" value="CDPK_Ser/Thr_kinases"/>
</dbReference>
<dbReference type="GO" id="GO:0043226">
    <property type="term" value="C:organelle"/>
    <property type="evidence" value="ECO:0007669"/>
    <property type="project" value="UniProtKB-ARBA"/>
</dbReference>
<sequence length="481" mass="52932">MGNLCAGASPATDETIASADPVERALAIAKRDLAKGAGKWQELYSYDRSKLLGSGAYAQVVKATRKGTQKSYATKIIKKGQYDKSVVIKEIAISNILSEHPNCTKLIEVYEDKANYYLVMELVSGGMMFDRIVKKGHYSEKEAAEAMAVLLSFVSFMHAKGIIDRDLKPDNILLSDDTDSAIIKIIDFGTGEFMKEGQTLSAGIGTAQYMAPEVFKGKYDQRADIWSLGVIMYILLVGFMPFGGKNDAAIEKAVLRGKYALEGEEWDEVSDEAKDMVRSMLQSDPDKRATLQQLQAHPWFAAAASASESAAKGTRMVSRLRGFLASTRLKRLAMLVVASNFKAEEVDQLRELFVTADTNKNNLVDFNELRTALSKLGRAVDETELRRLFDAADMDGSGELDYREFVAALVGQDVVERCTTARHGAFKDMDADGDGYLTPEEVLKMMPPGSTLEEAQEMVKAADKDGDGRLDLNELEILLKN</sequence>
<dbReference type="InterPro" id="IPR017441">
    <property type="entry name" value="Protein_kinase_ATP_BS"/>
</dbReference>
<dbReference type="SUPFAM" id="SSF56112">
    <property type="entry name" value="Protein kinase-like (PK-like)"/>
    <property type="match status" value="1"/>
</dbReference>
<keyword evidence="2" id="KW-0808">Transferase</keyword>
<keyword evidence="7 8" id="KW-0067">ATP-binding</keyword>
<evidence type="ECO:0000256" key="4">
    <source>
        <dbReference type="ARBA" id="ARBA00022741"/>
    </source>
</evidence>
<dbReference type="PROSITE" id="PS50222">
    <property type="entry name" value="EF_HAND_2"/>
    <property type="match status" value="3"/>
</dbReference>
<organism evidence="11 12">
    <name type="scientific">Chlamydomonas incerta</name>
    <dbReference type="NCBI Taxonomy" id="51695"/>
    <lineage>
        <taxon>Eukaryota</taxon>
        <taxon>Viridiplantae</taxon>
        <taxon>Chlorophyta</taxon>
        <taxon>core chlorophytes</taxon>
        <taxon>Chlorophyceae</taxon>
        <taxon>CS clade</taxon>
        <taxon>Chlamydomonadales</taxon>
        <taxon>Chlamydomonadaceae</taxon>
        <taxon>Chlamydomonas</taxon>
    </lineage>
</organism>
<dbReference type="EMBL" id="JAEHOC010000003">
    <property type="protein sequence ID" value="KAG2443686.1"/>
    <property type="molecule type" value="Genomic_DNA"/>
</dbReference>
<dbReference type="CDD" id="cd00051">
    <property type="entry name" value="EFh"/>
    <property type="match status" value="2"/>
</dbReference>
<evidence type="ECO:0000256" key="7">
    <source>
        <dbReference type="ARBA" id="ARBA00022840"/>
    </source>
</evidence>
<dbReference type="Pfam" id="PF00069">
    <property type="entry name" value="Pkinase"/>
    <property type="match status" value="1"/>
</dbReference>
<dbReference type="InterPro" id="IPR011992">
    <property type="entry name" value="EF-hand-dom_pair"/>
</dbReference>
<evidence type="ECO:0000256" key="8">
    <source>
        <dbReference type="PROSITE-ProRule" id="PRU10141"/>
    </source>
</evidence>
<comment type="caution">
    <text evidence="11">The sequence shown here is derived from an EMBL/GenBank/DDBJ whole genome shotgun (WGS) entry which is preliminary data.</text>
</comment>
<dbReference type="PROSITE" id="PS00018">
    <property type="entry name" value="EF_HAND_1"/>
    <property type="match status" value="3"/>
</dbReference>
<keyword evidence="1" id="KW-0723">Serine/threonine-protein kinase</keyword>
<dbReference type="Gene3D" id="3.30.200.20">
    <property type="entry name" value="Phosphorylase Kinase, domain 1"/>
    <property type="match status" value="1"/>
</dbReference>
<dbReference type="FunFam" id="1.10.510.10:FF:000571">
    <property type="entry name" value="Maternal embryonic leucine zipper kinase"/>
    <property type="match status" value="1"/>
</dbReference>
<evidence type="ECO:0000256" key="5">
    <source>
        <dbReference type="ARBA" id="ARBA00022777"/>
    </source>
</evidence>
<protein>
    <submittedName>
        <fullName evidence="11">Uncharacterized protein</fullName>
    </submittedName>
</protein>
<dbReference type="SMART" id="SM00054">
    <property type="entry name" value="EFh"/>
    <property type="match status" value="4"/>
</dbReference>
<dbReference type="GO" id="GO:0005509">
    <property type="term" value="F:calcium ion binding"/>
    <property type="evidence" value="ECO:0007669"/>
    <property type="project" value="InterPro"/>
</dbReference>
<keyword evidence="3" id="KW-0677">Repeat</keyword>
<dbReference type="AlphaFoldDB" id="A0A835WAA3"/>
<proteinExistence type="predicted"/>
<evidence type="ECO:0000256" key="3">
    <source>
        <dbReference type="ARBA" id="ARBA00022737"/>
    </source>
</evidence>
<dbReference type="InterPro" id="IPR011009">
    <property type="entry name" value="Kinase-like_dom_sf"/>
</dbReference>
<name>A0A835WAA3_CHLIN</name>